<organism evidence="6 7">
    <name type="scientific">Roseateles oligotrophus</name>
    <dbReference type="NCBI Taxonomy" id="1769250"/>
    <lineage>
        <taxon>Bacteria</taxon>
        <taxon>Pseudomonadati</taxon>
        <taxon>Pseudomonadota</taxon>
        <taxon>Betaproteobacteria</taxon>
        <taxon>Burkholderiales</taxon>
        <taxon>Sphaerotilaceae</taxon>
        <taxon>Roseateles</taxon>
    </lineage>
</organism>
<accession>A0A840L9P4</accession>
<dbReference type="AlphaFoldDB" id="A0A840L9P4"/>
<dbReference type="SMART" id="SM00062">
    <property type="entry name" value="PBPb"/>
    <property type="match status" value="1"/>
</dbReference>
<evidence type="ECO:0000256" key="4">
    <source>
        <dbReference type="SAM" id="SignalP"/>
    </source>
</evidence>
<dbReference type="GO" id="GO:0006865">
    <property type="term" value="P:amino acid transport"/>
    <property type="evidence" value="ECO:0007669"/>
    <property type="project" value="TreeGrafter"/>
</dbReference>
<name>A0A840L9P4_9BURK</name>
<dbReference type="GO" id="GO:0030288">
    <property type="term" value="C:outer membrane-bounded periplasmic space"/>
    <property type="evidence" value="ECO:0007669"/>
    <property type="project" value="TreeGrafter"/>
</dbReference>
<dbReference type="Gene3D" id="3.40.190.10">
    <property type="entry name" value="Periplasmic binding protein-like II"/>
    <property type="match status" value="2"/>
</dbReference>
<protein>
    <submittedName>
        <fullName evidence="6">Glutamate/aspartate transport system substrate-binding protein</fullName>
    </submittedName>
</protein>
<reference evidence="6 7" key="1">
    <citation type="submission" date="2020-08" db="EMBL/GenBank/DDBJ databases">
        <title>Functional genomics of gut bacteria from endangered species of beetles.</title>
        <authorList>
            <person name="Carlos-Shanley C."/>
        </authorList>
    </citation>
    <scope>NUCLEOTIDE SEQUENCE [LARGE SCALE GENOMIC DNA]</scope>
    <source>
        <strain evidence="6 7">S00239</strain>
    </source>
</reference>
<dbReference type="CDD" id="cd13688">
    <property type="entry name" value="PBP2_GltI_DEBP"/>
    <property type="match status" value="1"/>
</dbReference>
<evidence type="ECO:0000256" key="1">
    <source>
        <dbReference type="ARBA" id="ARBA00010333"/>
    </source>
</evidence>
<dbReference type="EMBL" id="JACHLP010000006">
    <property type="protein sequence ID" value="MBB4844826.1"/>
    <property type="molecule type" value="Genomic_DNA"/>
</dbReference>
<sequence length="302" mass="32323">MKKSLLANTLALALAAAAVGAVHAEDTLKKIKDSGAVTMGVRESSGALSYTLGDGKYVGYHVEICQRVLADVQKSLGLAKLDVKYQPVTSQNRIPLVQNGTVDIECGSTTNNKAREKDVSFAVTTFVEEVRMVTKANSGISSINQLAGRTVATTTGTTSVQTLRKHERASGLDFKEVFGKDHADSFLLLESGRADAFVMDGSLLAGLVSKSKNPADFKIVGEVLSVEPIAIMFRKDDPAFKKAVDDSIKAMMKSGEINKLYDKWLLQAIPPANTKVGLAMSDNLKAAIANPNDKPAEDYAKK</sequence>
<keyword evidence="7" id="KW-1185">Reference proteome</keyword>
<dbReference type="InterPro" id="IPR051455">
    <property type="entry name" value="Bact_solute-bind_prot3"/>
</dbReference>
<keyword evidence="3 4" id="KW-0732">Signal</keyword>
<feature type="chain" id="PRO_5032427334" evidence="4">
    <location>
        <begin position="25"/>
        <end position="302"/>
    </location>
</feature>
<dbReference type="PANTHER" id="PTHR30085:SF2">
    <property type="entry name" value="GLUTAMATE_ASPARTATE IMPORT SOLUTE-BINDING PROTEIN"/>
    <property type="match status" value="1"/>
</dbReference>
<evidence type="ECO:0000313" key="6">
    <source>
        <dbReference type="EMBL" id="MBB4844826.1"/>
    </source>
</evidence>
<evidence type="ECO:0000313" key="7">
    <source>
        <dbReference type="Proteomes" id="UP000562027"/>
    </source>
</evidence>
<proteinExistence type="inferred from homology"/>
<dbReference type="Proteomes" id="UP000562027">
    <property type="component" value="Unassembled WGS sequence"/>
</dbReference>
<dbReference type="RefSeq" id="WP_184301779.1">
    <property type="nucleotide sequence ID" value="NZ_JACHLP010000006.1"/>
</dbReference>
<comment type="caution">
    <text evidence="6">The sequence shown here is derived from an EMBL/GenBank/DDBJ whole genome shotgun (WGS) entry which is preliminary data.</text>
</comment>
<dbReference type="Pfam" id="PF00497">
    <property type="entry name" value="SBP_bac_3"/>
    <property type="match status" value="1"/>
</dbReference>
<feature type="signal peptide" evidence="4">
    <location>
        <begin position="1"/>
        <end position="24"/>
    </location>
</feature>
<dbReference type="SUPFAM" id="SSF53850">
    <property type="entry name" value="Periplasmic binding protein-like II"/>
    <property type="match status" value="1"/>
</dbReference>
<dbReference type="InterPro" id="IPR001638">
    <property type="entry name" value="Solute-binding_3/MltF_N"/>
</dbReference>
<gene>
    <name evidence="6" type="ORF">HNP55_003370</name>
</gene>
<evidence type="ECO:0000256" key="3">
    <source>
        <dbReference type="ARBA" id="ARBA00022729"/>
    </source>
</evidence>
<dbReference type="GO" id="GO:0005576">
    <property type="term" value="C:extracellular region"/>
    <property type="evidence" value="ECO:0007669"/>
    <property type="project" value="TreeGrafter"/>
</dbReference>
<keyword evidence="2" id="KW-0813">Transport</keyword>
<feature type="domain" description="Solute-binding protein family 3/N-terminal" evidence="5">
    <location>
        <begin position="36"/>
        <end position="268"/>
    </location>
</feature>
<dbReference type="PANTHER" id="PTHR30085">
    <property type="entry name" value="AMINO ACID ABC TRANSPORTER PERMEASE"/>
    <property type="match status" value="1"/>
</dbReference>
<comment type="similarity">
    <text evidence="1">Belongs to the bacterial solute-binding protein 3 family.</text>
</comment>
<evidence type="ECO:0000256" key="2">
    <source>
        <dbReference type="ARBA" id="ARBA00022448"/>
    </source>
</evidence>
<evidence type="ECO:0000259" key="5">
    <source>
        <dbReference type="SMART" id="SM00062"/>
    </source>
</evidence>